<reference evidence="1" key="1">
    <citation type="submission" date="2022-03" db="EMBL/GenBank/DDBJ databases">
        <title>Genomic analyses of argali, domestic sheep and their hybrids provide insights into chromosomal evolution, heterosis and genetic basis of agronomic traits.</title>
        <authorList>
            <person name="Li M."/>
        </authorList>
    </citation>
    <scope>NUCLEOTIDE SEQUENCE</scope>
    <source>
        <strain evidence="1">F1 hybrid</strain>
    </source>
</reference>
<evidence type="ECO:0000313" key="2">
    <source>
        <dbReference type="Proteomes" id="UP001057279"/>
    </source>
</evidence>
<proteinExistence type="predicted"/>
<accession>A0ACB9VP43</accession>
<organism evidence="1 2">
    <name type="scientific">Ovis ammon polii x Ovis aries</name>
    <dbReference type="NCBI Taxonomy" id="2918886"/>
    <lineage>
        <taxon>Eukaryota</taxon>
        <taxon>Metazoa</taxon>
        <taxon>Chordata</taxon>
        <taxon>Craniata</taxon>
        <taxon>Vertebrata</taxon>
        <taxon>Euteleostomi</taxon>
        <taxon>Mammalia</taxon>
        <taxon>Eutheria</taxon>
        <taxon>Laurasiatheria</taxon>
        <taxon>Artiodactyla</taxon>
        <taxon>Ruminantia</taxon>
        <taxon>Pecora</taxon>
        <taxon>Bovidae</taxon>
        <taxon>Caprinae</taxon>
        <taxon>Ovis</taxon>
    </lineage>
</organism>
<protein>
    <submittedName>
        <fullName evidence="1">Uncharacterized protein</fullName>
    </submittedName>
</protein>
<comment type="caution">
    <text evidence="1">The sequence shown here is derived from an EMBL/GenBank/DDBJ whole genome shotgun (WGS) entry which is preliminary data.</text>
</comment>
<gene>
    <name evidence="1" type="ORF">MJG53_002280</name>
</gene>
<dbReference type="Proteomes" id="UP001057279">
    <property type="component" value="Linkage Group LG01"/>
</dbReference>
<sequence length="344" mass="35878">MVIPNPGEPGPRAVRDKGVTQNYLVEAKAEKAPLPASVPQNPPFPDWTAQPLSDSQQRAVTSGLVGDRRGTVTAGRRLAAWLCPLGVAVSLMTNSMAADPPAAAVPSPEDRSVQLGEGEGTTPACAGEDHTAGTLSPVRARTAGIHLGVKGTPGPGETVQLLDRGCARIQPTDTTLAGGVVGVDGGMALEKRLKKYWVPCVTRLGLGADLWGSGGGESCSRAGLPDSNGDGRVPGGQKLGPKHVSRLQTALGLVFPDTKTFVRVFSPKQEQEESQQLQRTPDLQGNRTGDVSDAELSAPDRMQERTLSRADGEVFVKTDVIHEDHGEDGRGGGPLLKGCIPTSS</sequence>
<dbReference type="EMBL" id="CM043026">
    <property type="protein sequence ID" value="KAI4591231.1"/>
    <property type="molecule type" value="Genomic_DNA"/>
</dbReference>
<evidence type="ECO:0000313" key="1">
    <source>
        <dbReference type="EMBL" id="KAI4591231.1"/>
    </source>
</evidence>
<keyword evidence="2" id="KW-1185">Reference proteome</keyword>
<name>A0ACB9VP43_9CETA</name>